<reference evidence="6" key="1">
    <citation type="submission" date="2023-03" db="EMBL/GenBank/DDBJ databases">
        <title>Actinorhabdospora filicis NBRC 111898.</title>
        <authorList>
            <person name="Ichikawa N."/>
            <person name="Sato H."/>
            <person name="Tonouchi N."/>
        </authorList>
    </citation>
    <scope>NUCLEOTIDE SEQUENCE</scope>
    <source>
        <strain evidence="6">NBRC 111898</strain>
    </source>
</reference>
<proteinExistence type="predicted"/>
<dbReference type="SUPFAM" id="SSF46689">
    <property type="entry name" value="Homeodomain-like"/>
    <property type="match status" value="1"/>
</dbReference>
<dbReference type="SUPFAM" id="SSF48498">
    <property type="entry name" value="Tetracyclin repressor-like, C-terminal domain"/>
    <property type="match status" value="1"/>
</dbReference>
<accession>A0A9W6SK21</accession>
<dbReference type="InterPro" id="IPR001647">
    <property type="entry name" value="HTH_TetR"/>
</dbReference>
<gene>
    <name evidence="6" type="ORF">Afil01_32670</name>
</gene>
<evidence type="ECO:0000256" key="2">
    <source>
        <dbReference type="ARBA" id="ARBA00023125"/>
    </source>
</evidence>
<keyword evidence="1" id="KW-0805">Transcription regulation</keyword>
<name>A0A9W6SK21_9ACTN</name>
<dbReference type="Gene3D" id="1.10.357.10">
    <property type="entry name" value="Tetracycline Repressor, domain 2"/>
    <property type="match status" value="1"/>
</dbReference>
<evidence type="ECO:0000313" key="7">
    <source>
        <dbReference type="Proteomes" id="UP001165079"/>
    </source>
</evidence>
<dbReference type="InterPro" id="IPR009057">
    <property type="entry name" value="Homeodomain-like_sf"/>
</dbReference>
<dbReference type="PANTHER" id="PTHR30055:SF151">
    <property type="entry name" value="TRANSCRIPTIONAL REGULATORY PROTEIN"/>
    <property type="match status" value="1"/>
</dbReference>
<dbReference type="InterPro" id="IPR036271">
    <property type="entry name" value="Tet_transcr_reg_TetR-rel_C_sf"/>
</dbReference>
<evidence type="ECO:0000256" key="4">
    <source>
        <dbReference type="PROSITE-ProRule" id="PRU00335"/>
    </source>
</evidence>
<feature type="DNA-binding region" description="H-T-H motif" evidence="4">
    <location>
        <begin position="44"/>
        <end position="63"/>
    </location>
</feature>
<dbReference type="InterPro" id="IPR004111">
    <property type="entry name" value="Repressor_TetR_C"/>
</dbReference>
<dbReference type="PANTHER" id="PTHR30055">
    <property type="entry name" value="HTH-TYPE TRANSCRIPTIONAL REGULATOR RUTR"/>
    <property type="match status" value="1"/>
</dbReference>
<dbReference type="Gene3D" id="1.10.10.60">
    <property type="entry name" value="Homeodomain-like"/>
    <property type="match status" value="1"/>
</dbReference>
<keyword evidence="3" id="KW-0804">Transcription</keyword>
<dbReference type="GO" id="GO:0045892">
    <property type="term" value="P:negative regulation of DNA-templated transcription"/>
    <property type="evidence" value="ECO:0007669"/>
    <property type="project" value="InterPro"/>
</dbReference>
<evidence type="ECO:0000256" key="3">
    <source>
        <dbReference type="ARBA" id="ARBA00023163"/>
    </source>
</evidence>
<dbReference type="RefSeq" id="WP_285663612.1">
    <property type="nucleotide sequence ID" value="NZ_BSTX01000002.1"/>
</dbReference>
<organism evidence="6 7">
    <name type="scientific">Actinorhabdospora filicis</name>
    <dbReference type="NCBI Taxonomy" id="1785913"/>
    <lineage>
        <taxon>Bacteria</taxon>
        <taxon>Bacillati</taxon>
        <taxon>Actinomycetota</taxon>
        <taxon>Actinomycetes</taxon>
        <taxon>Micromonosporales</taxon>
        <taxon>Micromonosporaceae</taxon>
        <taxon>Actinorhabdospora</taxon>
    </lineage>
</organism>
<dbReference type="GO" id="GO:0000976">
    <property type="term" value="F:transcription cis-regulatory region binding"/>
    <property type="evidence" value="ECO:0007669"/>
    <property type="project" value="TreeGrafter"/>
</dbReference>
<dbReference type="GO" id="GO:0003700">
    <property type="term" value="F:DNA-binding transcription factor activity"/>
    <property type="evidence" value="ECO:0007669"/>
    <property type="project" value="TreeGrafter"/>
</dbReference>
<dbReference type="AlphaFoldDB" id="A0A9W6SK21"/>
<evidence type="ECO:0000313" key="6">
    <source>
        <dbReference type="EMBL" id="GLZ78460.1"/>
    </source>
</evidence>
<dbReference type="InterPro" id="IPR050109">
    <property type="entry name" value="HTH-type_TetR-like_transc_reg"/>
</dbReference>
<dbReference type="EMBL" id="BSTX01000002">
    <property type="protein sequence ID" value="GLZ78460.1"/>
    <property type="molecule type" value="Genomic_DNA"/>
</dbReference>
<evidence type="ECO:0000256" key="1">
    <source>
        <dbReference type="ARBA" id="ARBA00023015"/>
    </source>
</evidence>
<sequence>MTTDTPIWLRPERAATGRPAERSRAEVTTAALAVADRGGLSAVSMRNVADEMATGAASLYRYVTGREDLLDLMIDATAAEYRFTPPTGDRVADLVAIGEQGYAIMMRHIWLAEAVVTRPALGPNGTALLEHFLDVLAGHPADGGVKLEIFALMNATVATFARNTLAGTSASVAAQATYLRHVAAAGGHPRIAALLSTELPGAGDADARRRAALRAVLTGLLEHR</sequence>
<dbReference type="Proteomes" id="UP001165079">
    <property type="component" value="Unassembled WGS sequence"/>
</dbReference>
<protein>
    <recommendedName>
        <fullName evidence="5">HTH tetR-type domain-containing protein</fullName>
    </recommendedName>
</protein>
<keyword evidence="2 4" id="KW-0238">DNA-binding</keyword>
<dbReference type="Pfam" id="PF02909">
    <property type="entry name" value="TetR_C_1"/>
    <property type="match status" value="1"/>
</dbReference>
<evidence type="ECO:0000259" key="5">
    <source>
        <dbReference type="PROSITE" id="PS50977"/>
    </source>
</evidence>
<feature type="domain" description="HTH tetR-type" evidence="5">
    <location>
        <begin position="21"/>
        <end position="81"/>
    </location>
</feature>
<dbReference type="Pfam" id="PF00440">
    <property type="entry name" value="TetR_N"/>
    <property type="match status" value="1"/>
</dbReference>
<keyword evidence="7" id="KW-1185">Reference proteome</keyword>
<dbReference type="PROSITE" id="PS50977">
    <property type="entry name" value="HTH_TETR_2"/>
    <property type="match status" value="1"/>
</dbReference>
<comment type="caution">
    <text evidence="6">The sequence shown here is derived from an EMBL/GenBank/DDBJ whole genome shotgun (WGS) entry which is preliminary data.</text>
</comment>